<feature type="domain" description="DNA topoisomerase type IA zn finger" evidence="1">
    <location>
        <begin position="156"/>
        <end position="177"/>
    </location>
</feature>
<keyword evidence="2" id="KW-0413">Isomerase</keyword>
<evidence type="ECO:0000313" key="3">
    <source>
        <dbReference type="Proteomes" id="UP000009073"/>
    </source>
</evidence>
<evidence type="ECO:0000313" key="2">
    <source>
        <dbReference type="EMBL" id="ACQ91787.1"/>
    </source>
</evidence>
<feature type="domain" description="DNA topoisomerase type IA zn finger" evidence="1">
    <location>
        <begin position="22"/>
        <end position="57"/>
    </location>
</feature>
<dbReference type="GO" id="GO:0006265">
    <property type="term" value="P:DNA topological change"/>
    <property type="evidence" value="ECO:0007669"/>
    <property type="project" value="InterPro"/>
</dbReference>
<reference evidence="2 3" key="2">
    <citation type="journal article" date="2011" name="Stand. Genomic Sci.">
        <title>Complete genome sequence of Tolumonas auensis type strain (TA 4).</title>
        <authorList>
            <person name="Chertkov O."/>
            <person name="Copeland A."/>
            <person name="Lucas S."/>
            <person name="Lapidus A."/>
            <person name="Berry K.W."/>
            <person name="Detter J.C."/>
            <person name="Del Rio T.G."/>
            <person name="Hammon N."/>
            <person name="Dalin E."/>
            <person name="Tice H."/>
            <person name="Pitluck S."/>
            <person name="Richardson P."/>
            <person name="Bruce D."/>
            <person name="Goodwin L."/>
            <person name="Han C."/>
            <person name="Tapia R."/>
            <person name="Saunders E."/>
            <person name="Schmutz J."/>
            <person name="Brettin T."/>
            <person name="Larimer F."/>
            <person name="Land M."/>
            <person name="Hauser L."/>
            <person name="Spring S."/>
            <person name="Rohde M."/>
            <person name="Kyrpides N.C."/>
            <person name="Ivanova N."/>
            <person name="Goker M."/>
            <person name="Beller H.R."/>
            <person name="Klenk H.P."/>
            <person name="Woyke T."/>
        </authorList>
    </citation>
    <scope>NUCLEOTIDE SEQUENCE [LARGE SCALE GENOMIC DNA]</scope>
    <source>
        <strain evidence="3">DSM 9187 / TA4</strain>
    </source>
</reference>
<feature type="domain" description="DNA topoisomerase type IA zn finger" evidence="1">
    <location>
        <begin position="115"/>
        <end position="152"/>
    </location>
</feature>
<feature type="domain" description="DNA topoisomerase type IA zn finger" evidence="1">
    <location>
        <begin position="70"/>
        <end position="101"/>
    </location>
</feature>
<dbReference type="GO" id="GO:0003677">
    <property type="term" value="F:DNA binding"/>
    <property type="evidence" value="ECO:0007669"/>
    <property type="project" value="InterPro"/>
</dbReference>
<dbReference type="AlphaFoldDB" id="C4L7Y8"/>
<gene>
    <name evidence="2" type="ordered locus">Tola_0157</name>
</gene>
<proteinExistence type="predicted"/>
<protein>
    <submittedName>
        <fullName evidence="2">DNA topoisomerase type IA zn finger domain protein</fullName>
    </submittedName>
</protein>
<sequence length="190" mass="21262">MSKIDTTLFTAQEHALDKEYRLCPECGGALSLRRSKHGLFLGCENYPDCQFMRPLQQQNVLIEKILEDSSCPECGKLLAIKKGRFGLFIGCTGYPECSHIETNNTTLADTSLLPDCPVCQQGQLQAKTSRYGKTFYACSNYPKCKYAINDKPIAKACPQCGFSLLVEKRTRQGIRFCCPQKDCNYSAESL</sequence>
<dbReference type="Pfam" id="PF01396">
    <property type="entry name" value="Zn_ribbon_Top1"/>
    <property type="match status" value="4"/>
</dbReference>
<evidence type="ECO:0000259" key="1">
    <source>
        <dbReference type="Pfam" id="PF01396"/>
    </source>
</evidence>
<dbReference type="RefSeq" id="WP_012728386.1">
    <property type="nucleotide sequence ID" value="NC_012691.1"/>
</dbReference>
<dbReference type="Proteomes" id="UP000009073">
    <property type="component" value="Chromosome"/>
</dbReference>
<dbReference type="EMBL" id="CP001616">
    <property type="protein sequence ID" value="ACQ91787.1"/>
    <property type="molecule type" value="Genomic_DNA"/>
</dbReference>
<dbReference type="KEGG" id="tau:Tola_0157"/>
<keyword evidence="3" id="KW-1185">Reference proteome</keyword>
<dbReference type="GO" id="GO:0003917">
    <property type="term" value="F:DNA topoisomerase type I (single strand cut, ATP-independent) activity"/>
    <property type="evidence" value="ECO:0007669"/>
    <property type="project" value="InterPro"/>
</dbReference>
<name>C4L7Y8_TOLAT</name>
<dbReference type="eggNOG" id="COG0551">
    <property type="taxonomic scope" value="Bacteria"/>
</dbReference>
<dbReference type="InterPro" id="IPR000380">
    <property type="entry name" value="Topo_IA"/>
</dbReference>
<dbReference type="PANTHER" id="PTHR42785">
    <property type="entry name" value="DNA TOPOISOMERASE, TYPE IA, CORE"/>
    <property type="match status" value="1"/>
</dbReference>
<dbReference type="HOGENOM" id="CLU_104661_0_0_6"/>
<dbReference type="OrthoDB" id="6412825at2"/>
<reference evidence="3" key="1">
    <citation type="submission" date="2009-05" db="EMBL/GenBank/DDBJ databases">
        <title>Complete sequence of Tolumonas auensis DSM 9187.</title>
        <authorList>
            <consortium name="US DOE Joint Genome Institute"/>
            <person name="Lucas S."/>
            <person name="Copeland A."/>
            <person name="Lapidus A."/>
            <person name="Glavina del Rio T."/>
            <person name="Tice H."/>
            <person name="Bruce D."/>
            <person name="Goodwin L."/>
            <person name="Pitluck S."/>
            <person name="Chertkov O."/>
            <person name="Brettin T."/>
            <person name="Detter J.C."/>
            <person name="Han C."/>
            <person name="Larimer F."/>
            <person name="Land M."/>
            <person name="Hauser L."/>
            <person name="Kyrpides N."/>
            <person name="Mikhailova N."/>
            <person name="Spring S."/>
            <person name="Beller H."/>
        </authorList>
    </citation>
    <scope>NUCLEOTIDE SEQUENCE [LARGE SCALE GENOMIC DNA]</scope>
    <source>
        <strain evidence="3">DSM 9187 / TA4</strain>
    </source>
</reference>
<organism evidence="2 3">
    <name type="scientific">Tolumonas auensis (strain DSM 9187 / NBRC 110442 / TA 4)</name>
    <dbReference type="NCBI Taxonomy" id="595494"/>
    <lineage>
        <taxon>Bacteria</taxon>
        <taxon>Pseudomonadati</taxon>
        <taxon>Pseudomonadota</taxon>
        <taxon>Gammaproteobacteria</taxon>
        <taxon>Aeromonadales</taxon>
        <taxon>Aeromonadaceae</taxon>
        <taxon>Tolumonas</taxon>
    </lineage>
</organism>
<dbReference type="GO" id="GO:0005694">
    <property type="term" value="C:chromosome"/>
    <property type="evidence" value="ECO:0007669"/>
    <property type="project" value="InterPro"/>
</dbReference>
<dbReference type="Gene3D" id="3.30.65.10">
    <property type="entry name" value="Bacterial Topoisomerase I, domain 1"/>
    <property type="match status" value="3"/>
</dbReference>
<dbReference type="SUPFAM" id="SSF57783">
    <property type="entry name" value="Zinc beta-ribbon"/>
    <property type="match status" value="2"/>
</dbReference>
<dbReference type="STRING" id="595494.Tola_0157"/>
<accession>C4L7Y8</accession>
<dbReference type="PANTHER" id="PTHR42785:SF1">
    <property type="entry name" value="DNA TOPOISOMERASE"/>
    <property type="match status" value="1"/>
</dbReference>
<dbReference type="InterPro" id="IPR013498">
    <property type="entry name" value="Topo_IA_Znf"/>
</dbReference>